<organism evidence="1 2">
    <name type="scientific">Saccharibacillus sacchari</name>
    <dbReference type="NCBI Taxonomy" id="456493"/>
    <lineage>
        <taxon>Bacteria</taxon>
        <taxon>Bacillati</taxon>
        <taxon>Bacillota</taxon>
        <taxon>Bacilli</taxon>
        <taxon>Bacillales</taxon>
        <taxon>Paenibacillaceae</taxon>
        <taxon>Saccharibacillus</taxon>
    </lineage>
</organism>
<reference evidence="1" key="1">
    <citation type="submission" date="2024-03" db="EMBL/GenBank/DDBJ databases">
        <title>Whole genome sequecning of epiphytes from Marcgravia umbellata leaves.</title>
        <authorList>
            <person name="Kumar G."/>
            <person name="Savka M.A."/>
        </authorList>
    </citation>
    <scope>NUCLEOTIDE SEQUENCE</scope>
    <source>
        <strain evidence="1">RIT_BL5</strain>
    </source>
</reference>
<accession>A0ACC6PJD1</accession>
<keyword evidence="2" id="KW-1185">Reference proteome</keyword>
<protein>
    <submittedName>
        <fullName evidence="1">Uncharacterized protein</fullName>
    </submittedName>
</protein>
<name>A0ACC6PJD1_9BACL</name>
<proteinExistence type="predicted"/>
<evidence type="ECO:0000313" key="1">
    <source>
        <dbReference type="EMBL" id="MEJ8307007.1"/>
    </source>
</evidence>
<evidence type="ECO:0000313" key="2">
    <source>
        <dbReference type="Proteomes" id="UP001380953"/>
    </source>
</evidence>
<sequence length="88" mass="10261">MFFIIFLTFGLIATFFKLAMYTGVFLIISIPLNKFWMRFCKEKNIPQGWMLTVKVLFWILFVIVIIWKVPLGPIGILKSGEQLIGFPD</sequence>
<dbReference type="EMBL" id="JBBKAR010000057">
    <property type="protein sequence ID" value="MEJ8307007.1"/>
    <property type="molecule type" value="Genomic_DNA"/>
</dbReference>
<comment type="caution">
    <text evidence="1">The sequence shown here is derived from an EMBL/GenBank/DDBJ whole genome shotgun (WGS) entry which is preliminary data.</text>
</comment>
<gene>
    <name evidence="1" type="ORF">WKI47_24125</name>
</gene>
<dbReference type="Proteomes" id="UP001380953">
    <property type="component" value="Unassembled WGS sequence"/>
</dbReference>